<organism evidence="1 2">
    <name type="scientific">Zarea fungicola</name>
    <dbReference type="NCBI Taxonomy" id="93591"/>
    <lineage>
        <taxon>Eukaryota</taxon>
        <taxon>Fungi</taxon>
        <taxon>Dikarya</taxon>
        <taxon>Ascomycota</taxon>
        <taxon>Pezizomycotina</taxon>
        <taxon>Sordariomycetes</taxon>
        <taxon>Hypocreomycetidae</taxon>
        <taxon>Hypocreales</taxon>
        <taxon>Cordycipitaceae</taxon>
        <taxon>Zarea</taxon>
    </lineage>
</organism>
<gene>
    <name evidence="1" type="ORF">NQ176_g6726</name>
</gene>
<comment type="caution">
    <text evidence="1">The sequence shown here is derived from an EMBL/GenBank/DDBJ whole genome shotgun (WGS) entry which is preliminary data.</text>
</comment>
<dbReference type="Proteomes" id="UP001143910">
    <property type="component" value="Unassembled WGS sequence"/>
</dbReference>
<sequence length="191" mass="20597">MHFVNIAIGVTMAAMAQAFTMPEGTTNGVYVVHIDPNGKEVHTKIYDSTDIQSSQPDHATTVGESGDLERRYHGEIWCGCGFNMNPGNCDRAVEMLVAQMGPSFVDPNKSYYSSWGDVVAFACNRNPNESWLLVGSTYRDEIAAITGACGRYIAGAKQWGDDGKALIQGYARWAPGDNFCGGSTSSPANHC</sequence>
<evidence type="ECO:0000313" key="2">
    <source>
        <dbReference type="Proteomes" id="UP001143910"/>
    </source>
</evidence>
<evidence type="ECO:0000313" key="1">
    <source>
        <dbReference type="EMBL" id="KAJ2973234.1"/>
    </source>
</evidence>
<keyword evidence="2" id="KW-1185">Reference proteome</keyword>
<protein>
    <submittedName>
        <fullName evidence="1">Uncharacterized protein</fullName>
    </submittedName>
</protein>
<reference evidence="1" key="1">
    <citation type="submission" date="2022-08" db="EMBL/GenBank/DDBJ databases">
        <title>Genome Sequence of Lecanicillium fungicola.</title>
        <authorList>
            <person name="Buettner E."/>
        </authorList>
    </citation>
    <scope>NUCLEOTIDE SEQUENCE</scope>
    <source>
        <strain evidence="1">Babe33</strain>
    </source>
</reference>
<dbReference type="EMBL" id="JANJQO010001006">
    <property type="protein sequence ID" value="KAJ2973234.1"/>
    <property type="molecule type" value="Genomic_DNA"/>
</dbReference>
<name>A0ACC1N2U3_9HYPO</name>
<accession>A0ACC1N2U3</accession>
<proteinExistence type="predicted"/>